<dbReference type="PANTHER" id="PTHR45662">
    <property type="entry name" value="PHOSPHATIDYLINOSITIDE PHOSPHATASE SAC1"/>
    <property type="match status" value="1"/>
</dbReference>
<accession>A0A2P2M2B5</accession>
<dbReference type="EMBL" id="GGEC01043871">
    <property type="protein sequence ID" value="MBX24355.1"/>
    <property type="molecule type" value="Transcribed_RNA"/>
</dbReference>
<name>A0A2P2M2B5_RHIMU</name>
<proteinExistence type="predicted"/>
<organism evidence="4">
    <name type="scientific">Rhizophora mucronata</name>
    <name type="common">Asiatic mangrove</name>
    <dbReference type="NCBI Taxonomy" id="61149"/>
    <lineage>
        <taxon>Eukaryota</taxon>
        <taxon>Viridiplantae</taxon>
        <taxon>Streptophyta</taxon>
        <taxon>Embryophyta</taxon>
        <taxon>Tracheophyta</taxon>
        <taxon>Spermatophyta</taxon>
        <taxon>Magnoliopsida</taxon>
        <taxon>eudicotyledons</taxon>
        <taxon>Gunneridae</taxon>
        <taxon>Pentapetalae</taxon>
        <taxon>rosids</taxon>
        <taxon>fabids</taxon>
        <taxon>Malpighiales</taxon>
        <taxon>Rhizophoraceae</taxon>
        <taxon>Rhizophora</taxon>
    </lineage>
</organism>
<dbReference type="EMBL" id="GGEC01043880">
    <property type="protein sequence ID" value="MBX24364.1"/>
    <property type="molecule type" value="Transcribed_RNA"/>
</dbReference>
<dbReference type="GO" id="GO:0046856">
    <property type="term" value="P:phosphatidylinositol dephosphorylation"/>
    <property type="evidence" value="ECO:0007669"/>
    <property type="project" value="TreeGrafter"/>
</dbReference>
<keyword evidence="1" id="KW-0812">Transmembrane</keyword>
<dbReference type="InterPro" id="IPR002013">
    <property type="entry name" value="SAC_dom"/>
</dbReference>
<feature type="transmembrane region" description="Helical" evidence="1">
    <location>
        <begin position="38"/>
        <end position="59"/>
    </location>
</feature>
<dbReference type="PANTHER" id="PTHR45662:SF2">
    <property type="entry name" value="PHOSPHATIDYLINOSITOL-3-PHOSPHATASE SAC1"/>
    <property type="match status" value="1"/>
</dbReference>
<dbReference type="GO" id="GO:0005783">
    <property type="term" value="C:endoplasmic reticulum"/>
    <property type="evidence" value="ECO:0007669"/>
    <property type="project" value="TreeGrafter"/>
</dbReference>
<evidence type="ECO:0000313" key="3">
    <source>
        <dbReference type="EMBL" id="MBX24353.1"/>
    </source>
</evidence>
<keyword evidence="1" id="KW-0472">Membrane</keyword>
<feature type="domain" description="SAC" evidence="2">
    <location>
        <begin position="8"/>
        <end position="45"/>
    </location>
</feature>
<evidence type="ECO:0000259" key="2">
    <source>
        <dbReference type="PROSITE" id="PS50275"/>
    </source>
</evidence>
<evidence type="ECO:0000256" key="1">
    <source>
        <dbReference type="SAM" id="Phobius"/>
    </source>
</evidence>
<reference evidence="4" key="1">
    <citation type="submission" date="2018-02" db="EMBL/GenBank/DDBJ databases">
        <title>Rhizophora mucronata_Transcriptome.</title>
        <authorList>
            <person name="Meera S.P."/>
            <person name="Sreeshan A."/>
            <person name="Augustine A."/>
        </authorList>
    </citation>
    <scope>NUCLEOTIDE SEQUENCE</scope>
    <source>
        <tissue evidence="4">Leaf</tissue>
    </source>
</reference>
<dbReference type="PROSITE" id="PS50275">
    <property type="entry name" value="SAC"/>
    <property type="match status" value="1"/>
</dbReference>
<protein>
    <submittedName>
        <fullName evidence="3">Phosphoinositide phosphatase SAC6</fullName>
    </submittedName>
</protein>
<dbReference type="EMBL" id="GGEC01043869">
    <property type="protein sequence ID" value="MBX24353.1"/>
    <property type="molecule type" value="Transcribed_RNA"/>
</dbReference>
<dbReference type="GO" id="GO:0043812">
    <property type="term" value="F:phosphatidylinositol-4-phosphate phosphatase activity"/>
    <property type="evidence" value="ECO:0007669"/>
    <property type="project" value="TreeGrafter"/>
</dbReference>
<evidence type="ECO:0000313" key="4">
    <source>
        <dbReference type="EMBL" id="MBX24355.1"/>
    </source>
</evidence>
<dbReference type="AlphaFoldDB" id="A0A2P2M2B5"/>
<sequence length="77" mass="9017">MIKFISWTGTRMWRRGADSDGYVANFVESEQIVQMNGFMASFVQVIVEALLPFVCKLVYLCRGFHYRICCIIYFENC</sequence>
<dbReference type="Pfam" id="PF02383">
    <property type="entry name" value="Syja_N"/>
    <property type="match status" value="1"/>
</dbReference>
<keyword evidence="1" id="KW-1133">Transmembrane helix</keyword>